<evidence type="ECO:0000313" key="6">
    <source>
        <dbReference type="Proteomes" id="UP000242525"/>
    </source>
</evidence>
<feature type="region of interest" description="Disordered" evidence="3">
    <location>
        <begin position="1"/>
        <end position="80"/>
    </location>
</feature>
<dbReference type="InterPro" id="IPR000504">
    <property type="entry name" value="RRM_dom"/>
</dbReference>
<dbReference type="CDD" id="cd00590">
    <property type="entry name" value="RRM_SF"/>
    <property type="match status" value="1"/>
</dbReference>
<dbReference type="PANTHER" id="PTHR48027">
    <property type="entry name" value="HETEROGENEOUS NUCLEAR RIBONUCLEOPROTEIN 87F-RELATED"/>
    <property type="match status" value="1"/>
</dbReference>
<feature type="compositionally biased region" description="Polar residues" evidence="3">
    <location>
        <begin position="1"/>
        <end position="10"/>
    </location>
</feature>
<dbReference type="PROSITE" id="PS50102">
    <property type="entry name" value="RRM"/>
    <property type="match status" value="2"/>
</dbReference>
<dbReference type="Proteomes" id="UP000242525">
    <property type="component" value="Unassembled WGS sequence"/>
</dbReference>
<evidence type="ECO:0000256" key="3">
    <source>
        <dbReference type="SAM" id="MobiDB-lite"/>
    </source>
</evidence>
<feature type="domain" description="RRM" evidence="4">
    <location>
        <begin position="165"/>
        <end position="247"/>
    </location>
</feature>
<dbReference type="EMBL" id="CCBN010000001">
    <property type="protein sequence ID" value="CDO51346.1"/>
    <property type="molecule type" value="Genomic_DNA"/>
</dbReference>
<dbReference type="OrthoDB" id="1749473at2759"/>
<dbReference type="STRING" id="1173061.A0A0J9YHI1"/>
<name>A0A0J9YHI1_GEOCN</name>
<feature type="compositionally biased region" description="Acidic residues" evidence="3">
    <location>
        <begin position="67"/>
        <end position="78"/>
    </location>
</feature>
<accession>A0A0J9YHI1</accession>
<protein>
    <recommendedName>
        <fullName evidence="4">RRM domain-containing protein</fullName>
    </recommendedName>
</protein>
<feature type="compositionally biased region" description="Polar residues" evidence="3">
    <location>
        <begin position="786"/>
        <end position="809"/>
    </location>
</feature>
<dbReference type="AlphaFoldDB" id="A0A0J9YHI1"/>
<dbReference type="SMART" id="SM00360">
    <property type="entry name" value="RRM"/>
    <property type="match status" value="3"/>
</dbReference>
<feature type="compositionally biased region" description="Basic residues" evidence="3">
    <location>
        <begin position="1049"/>
        <end position="1063"/>
    </location>
</feature>
<dbReference type="GO" id="GO:0003723">
    <property type="term" value="F:RNA binding"/>
    <property type="evidence" value="ECO:0007669"/>
    <property type="project" value="UniProtKB-UniRule"/>
</dbReference>
<feature type="compositionally biased region" description="Polar residues" evidence="3">
    <location>
        <begin position="49"/>
        <end position="66"/>
    </location>
</feature>
<feature type="domain" description="RRM" evidence="4">
    <location>
        <begin position="256"/>
        <end position="341"/>
    </location>
</feature>
<feature type="region of interest" description="Disordered" evidence="3">
    <location>
        <begin position="107"/>
        <end position="133"/>
    </location>
</feature>
<dbReference type="Gene3D" id="3.30.70.330">
    <property type="match status" value="2"/>
</dbReference>
<feature type="compositionally biased region" description="Low complexity" evidence="3">
    <location>
        <begin position="1035"/>
        <end position="1048"/>
    </location>
</feature>
<feature type="compositionally biased region" description="Low complexity" evidence="3">
    <location>
        <begin position="19"/>
        <end position="28"/>
    </location>
</feature>
<feature type="compositionally biased region" description="Low complexity" evidence="3">
    <location>
        <begin position="35"/>
        <end position="48"/>
    </location>
</feature>
<feature type="compositionally biased region" description="Polar residues" evidence="3">
    <location>
        <begin position="1000"/>
        <end position="1013"/>
    </location>
</feature>
<comment type="caution">
    <text evidence="5">The sequence shown here is derived from an EMBL/GenBank/DDBJ whole genome shotgun (WGS) entry which is preliminary data.</text>
</comment>
<feature type="region of interest" description="Disordered" evidence="3">
    <location>
        <begin position="354"/>
        <end position="373"/>
    </location>
</feature>
<evidence type="ECO:0000256" key="1">
    <source>
        <dbReference type="ARBA" id="ARBA00022884"/>
    </source>
</evidence>
<dbReference type="SUPFAM" id="SSF54928">
    <property type="entry name" value="RNA-binding domain, RBD"/>
    <property type="match status" value="2"/>
</dbReference>
<keyword evidence="6" id="KW-1185">Reference proteome</keyword>
<dbReference type="InterPro" id="IPR052462">
    <property type="entry name" value="SLIRP/GR-RBP-like"/>
</dbReference>
<dbReference type="Pfam" id="PF00076">
    <property type="entry name" value="RRM_1"/>
    <property type="match status" value="2"/>
</dbReference>
<dbReference type="InterPro" id="IPR035979">
    <property type="entry name" value="RBD_domain_sf"/>
</dbReference>
<gene>
    <name evidence="5" type="ORF">BN980_GECA01s04806g</name>
</gene>
<evidence type="ECO:0000259" key="4">
    <source>
        <dbReference type="PROSITE" id="PS50102"/>
    </source>
</evidence>
<feature type="region of interest" description="Disordered" evidence="3">
    <location>
        <begin position="776"/>
        <end position="809"/>
    </location>
</feature>
<reference evidence="5" key="1">
    <citation type="submission" date="2014-03" db="EMBL/GenBank/DDBJ databases">
        <authorList>
            <person name="Casaregola S."/>
        </authorList>
    </citation>
    <scope>NUCLEOTIDE SEQUENCE [LARGE SCALE GENOMIC DNA]</scope>
    <source>
        <strain evidence="5">CLIB 918</strain>
    </source>
</reference>
<keyword evidence="1 2" id="KW-0694">RNA-binding</keyword>
<organism evidence="5 6">
    <name type="scientific">Geotrichum candidum</name>
    <name type="common">Oospora lactis</name>
    <name type="synonym">Dipodascus geotrichum</name>
    <dbReference type="NCBI Taxonomy" id="1173061"/>
    <lineage>
        <taxon>Eukaryota</taxon>
        <taxon>Fungi</taxon>
        <taxon>Dikarya</taxon>
        <taxon>Ascomycota</taxon>
        <taxon>Saccharomycotina</taxon>
        <taxon>Dipodascomycetes</taxon>
        <taxon>Dipodascales</taxon>
        <taxon>Dipodascaceae</taxon>
        <taxon>Geotrichum</taxon>
    </lineage>
</organism>
<proteinExistence type="predicted"/>
<evidence type="ECO:0000256" key="2">
    <source>
        <dbReference type="PROSITE-ProRule" id="PRU00176"/>
    </source>
</evidence>
<dbReference type="InterPro" id="IPR012677">
    <property type="entry name" value="Nucleotide-bd_a/b_plait_sf"/>
</dbReference>
<feature type="compositionally biased region" description="Polar residues" evidence="3">
    <location>
        <begin position="354"/>
        <end position="372"/>
    </location>
</feature>
<evidence type="ECO:0000313" key="5">
    <source>
        <dbReference type="EMBL" id="CDO51346.1"/>
    </source>
</evidence>
<feature type="region of interest" description="Disordered" evidence="3">
    <location>
        <begin position="982"/>
        <end position="1076"/>
    </location>
</feature>
<sequence>MIQEPYNQIKSLFEPPAPAASATSAAFPQVDENRSTNNNKLCSNNISNDDSGTFETCSKENIGNETSYEDDSDDDSEDIPLFYSSLTTTTRTGLETPSLSLVGLVQPHGSSTPKEHAYSFSPGSPAASDTSPTLARGSATVIFPSSPSSRQVSLPRQKTLLEPGGSLHISNLDPTAVTEAILYNHFCAIGPVSSVKICRDAETARSLGYGYVNYYKRDDARRAMEVLNFRPIANAPNNKIRIAKVFAKGQPPPAAANVVVKGLPTADDLLSSQGGGSDINGLGRALWTTFAGYGEIVSVRVVESDGRAYIQFENEDSARAVLVAANSSGGVQIDGRFVRVESFVGRETRESWSSAASNKAYQQDQPHSQSASKKNDVMLPLGLVASSLPNVNKSDINGCDSGELTYNSSPDLAVSAAVHGNAINSSSSSATLYTSAELVQPAPSNLPSLSTNSSPNYSHQIPTREATFAQSTTGSDFMAPKPPLLSYQMSLPFMPLPFSTHGPMISKLLPYRRPMQPPRGHGWTTVKILNLSEVVYGEDEHIESLARELCRAFGDVASVNIASANPEHFNGRAVYVRFFDARAAITARNVIAGLQLGPGRPLRAFLLTRHANAGMGKEGSASALAARVQPMIMVRHLGNQVTADDIIRALRENCPAVYNELFSASRGYTNTSNSSSSGFRSEKSLIHLYPSHYTAMITFPDRTVAIAAAAALDKIEINGSVVTACVARDFEDDDRSSPYVHKFPPRQHRSGQHWQKIQEQQQYKQEMRQFEYQSQYPPLPERPENYSYSRSQSSATELESTHVSPDQSLSQDSAHWYIRHIPRPYIYFPMLASEPRPQSVHTGTTGSSIGSTAGHTKLVGHYYFGIDTSGTSYHVQHPMPPSVPAPLLLQSGLLVESSAETKEVAELEPVDKMRWENETPLKMQLDTLQEAPLEPTSNPGTSTSVVAKPAIMYRNPALPLSKTLQSTCSAAKDNSYELQSDATATKSFSPPLCTNGAEGNFSTRTRGKSNTLGIPSGPAKLHQHQQTPLVHMDQGSSGNSKSSKGMSNRQRRRLLGGRHRGRRANSTIPGIAACKK</sequence>